<comment type="caution">
    <text evidence="3">The sequence shown here is derived from an EMBL/GenBank/DDBJ whole genome shotgun (WGS) entry which is preliminary data.</text>
</comment>
<reference evidence="3 4" key="1">
    <citation type="journal article" date="2023" name="Genes (Basel)">
        <title>Chromosome-Level Genome Assembly and Circadian Gene Repertoire of the Patagonia Blennie Eleginops maclovinus-The Closest Ancestral Proxy of Antarctic Cryonotothenioids.</title>
        <authorList>
            <person name="Cheng C.C."/>
            <person name="Rivera-Colon A.G."/>
            <person name="Minhas B.F."/>
            <person name="Wilson L."/>
            <person name="Rayamajhi N."/>
            <person name="Vargas-Chacoff L."/>
            <person name="Catchen J.M."/>
        </authorList>
    </citation>
    <scope>NUCLEOTIDE SEQUENCE [LARGE SCALE GENOMIC DNA]</scope>
    <source>
        <strain evidence="3">JMC-PN-2008</strain>
    </source>
</reference>
<gene>
    <name evidence="3" type="ORF">PBY51_002300</name>
</gene>
<protein>
    <recommendedName>
        <fullName evidence="2">HIN-200 domain-containing protein</fullName>
    </recommendedName>
</protein>
<evidence type="ECO:0000313" key="3">
    <source>
        <dbReference type="EMBL" id="KAK5858135.1"/>
    </source>
</evidence>
<proteinExistence type="predicted"/>
<organism evidence="3 4">
    <name type="scientific">Eleginops maclovinus</name>
    <name type="common">Patagonian blennie</name>
    <name type="synonym">Eleginus maclovinus</name>
    <dbReference type="NCBI Taxonomy" id="56733"/>
    <lineage>
        <taxon>Eukaryota</taxon>
        <taxon>Metazoa</taxon>
        <taxon>Chordata</taxon>
        <taxon>Craniata</taxon>
        <taxon>Vertebrata</taxon>
        <taxon>Euteleostomi</taxon>
        <taxon>Actinopterygii</taxon>
        <taxon>Neopterygii</taxon>
        <taxon>Teleostei</taxon>
        <taxon>Neoteleostei</taxon>
        <taxon>Acanthomorphata</taxon>
        <taxon>Eupercaria</taxon>
        <taxon>Perciformes</taxon>
        <taxon>Notothenioidei</taxon>
        <taxon>Eleginopidae</taxon>
        <taxon>Eleginops</taxon>
    </lineage>
</organism>
<dbReference type="Pfam" id="PF02760">
    <property type="entry name" value="HIN"/>
    <property type="match status" value="1"/>
</dbReference>
<dbReference type="Proteomes" id="UP001346869">
    <property type="component" value="Unassembled WGS sequence"/>
</dbReference>
<dbReference type="AlphaFoldDB" id="A0AAN7XCC8"/>
<feature type="compositionally biased region" description="Polar residues" evidence="1">
    <location>
        <begin position="109"/>
        <end position="119"/>
    </location>
</feature>
<accession>A0AAN7XCC8</accession>
<dbReference type="Gene3D" id="2.40.50.140">
    <property type="entry name" value="Nucleic acid-binding proteins"/>
    <property type="match status" value="2"/>
</dbReference>
<name>A0AAN7XCC8_ELEMC</name>
<evidence type="ECO:0000313" key="4">
    <source>
        <dbReference type="Proteomes" id="UP001346869"/>
    </source>
</evidence>
<sequence>MSDISKEQWNVNLNDILEGLLRPQYEQMKERLRGFPQDLKEGTSSAKMPETLIEFYGTEGSILEMERVMKEIQMKHIYILSLLTPFVQQVRINQQQEKKRRREEEPEEGSSTAADQLKSSPPGKKLKASDSQEGNAPWKKSILDLKSSGILSKEAIVAKVVKKSDLRKYDTQTKKGRFCFYLGVADETGSIKLMVYGKDLHSQIKEGSSYNFRNIIKDEGYVKVNSASKVSITKPVTVPEELQREAGRLVFPESQLLSLKDVKSSRPQTDVSVEGTVTEIEPVVKTKVHHKEKKTNKQTFRLRQAAEEISVSMWDEAVKLSRDVSVGDVFRLTNMKTKEYYGEVSLNSTKFTRLTKVHSVGVQEVTLQITGIKKATLKETQLEVDLSKKLQTLIVASRVLAKALNLQLKKGFDDNILKRIPLTVNAGIQGNRIIRITV</sequence>
<dbReference type="InterPro" id="IPR004021">
    <property type="entry name" value="HIN200/IF120x"/>
</dbReference>
<dbReference type="InterPro" id="IPR012340">
    <property type="entry name" value="NA-bd_OB-fold"/>
</dbReference>
<feature type="region of interest" description="Disordered" evidence="1">
    <location>
        <begin position="94"/>
        <end position="135"/>
    </location>
</feature>
<keyword evidence="4" id="KW-1185">Reference proteome</keyword>
<reference evidence="3 4" key="2">
    <citation type="journal article" date="2023" name="Mol. Biol. Evol.">
        <title>Genomics of Secondarily Temperate Adaptation in the Only Non-Antarctic Icefish.</title>
        <authorList>
            <person name="Rivera-Colon A.G."/>
            <person name="Rayamajhi N."/>
            <person name="Minhas B.F."/>
            <person name="Madrigal G."/>
            <person name="Bilyk K.T."/>
            <person name="Yoon V."/>
            <person name="Hune M."/>
            <person name="Gregory S."/>
            <person name="Cheng C.H.C."/>
            <person name="Catchen J.M."/>
        </authorList>
    </citation>
    <scope>NUCLEOTIDE SEQUENCE [LARGE SCALE GENOMIC DNA]</scope>
    <source>
        <strain evidence="3">JMC-PN-2008</strain>
    </source>
</reference>
<dbReference type="SUPFAM" id="SSF50249">
    <property type="entry name" value="Nucleic acid-binding proteins"/>
    <property type="match status" value="2"/>
</dbReference>
<evidence type="ECO:0000256" key="1">
    <source>
        <dbReference type="SAM" id="MobiDB-lite"/>
    </source>
</evidence>
<feature type="domain" description="HIN-200" evidence="2">
    <location>
        <begin position="154"/>
        <end position="248"/>
    </location>
</feature>
<evidence type="ECO:0000259" key="2">
    <source>
        <dbReference type="Pfam" id="PF02760"/>
    </source>
</evidence>
<dbReference type="EMBL" id="JAUZQC010000015">
    <property type="protein sequence ID" value="KAK5858135.1"/>
    <property type="molecule type" value="Genomic_DNA"/>
</dbReference>